<dbReference type="EMBL" id="CP003588">
    <property type="protein sequence ID" value="AFK68722.1"/>
    <property type="molecule type" value="Genomic_DNA"/>
</dbReference>
<evidence type="ECO:0000313" key="2">
    <source>
        <dbReference type="Proteomes" id="UP000005268"/>
    </source>
</evidence>
<dbReference type="KEGG" id="ppi:YSA_03621"/>
<gene>
    <name evidence="1" type="ORF">YSA_03621</name>
</gene>
<evidence type="ECO:0000313" key="1">
    <source>
        <dbReference type="EMBL" id="AFK68722.1"/>
    </source>
</evidence>
<dbReference type="Proteomes" id="UP000005268">
    <property type="component" value="Chromosome"/>
</dbReference>
<reference evidence="1 2" key="1">
    <citation type="journal article" date="2012" name="J. Bacteriol.">
        <title>Complete Genome Sequence of the Naphthalene-Degrading Pseudomonas putida Strain ND6.</title>
        <authorList>
            <person name="Li S."/>
            <person name="Zhao H."/>
            <person name="Li Y."/>
            <person name="Niu S."/>
            <person name="Cai B."/>
        </authorList>
    </citation>
    <scope>NUCLEOTIDE SEQUENCE [LARGE SCALE GENOMIC DNA]</scope>
    <source>
        <strain evidence="1 2">ND6</strain>
    </source>
</reference>
<name>I3UTA1_PSEPU</name>
<dbReference type="HOGENOM" id="CLU_3256623_0_0_6"/>
<dbReference type="AlphaFoldDB" id="I3UTA1"/>
<proteinExistence type="predicted"/>
<sequence>MIRFLISLYDKLIDRNIFCRFFAHPIQHVVELFLHVRIKLAL</sequence>
<organism evidence="1 2">
    <name type="scientific">Pseudomonas putida ND6</name>
    <dbReference type="NCBI Taxonomy" id="231023"/>
    <lineage>
        <taxon>Bacteria</taxon>
        <taxon>Pseudomonadati</taxon>
        <taxon>Pseudomonadota</taxon>
        <taxon>Gammaproteobacteria</taxon>
        <taxon>Pseudomonadales</taxon>
        <taxon>Pseudomonadaceae</taxon>
        <taxon>Pseudomonas</taxon>
    </lineage>
</organism>
<protein>
    <submittedName>
        <fullName evidence="1">Uncharacterized protein</fullName>
    </submittedName>
</protein>
<accession>I3UTA1</accession>